<evidence type="ECO:0000256" key="3">
    <source>
        <dbReference type="ARBA" id="ARBA00022553"/>
    </source>
</evidence>
<evidence type="ECO:0000313" key="12">
    <source>
        <dbReference type="EnsemblMetazoa" id="AATE001515-PA.1"/>
    </source>
</evidence>
<organism evidence="12">
    <name type="scientific">Anopheles atroparvus</name>
    <name type="common">European mosquito</name>
    <dbReference type="NCBI Taxonomy" id="41427"/>
    <lineage>
        <taxon>Eukaryota</taxon>
        <taxon>Metazoa</taxon>
        <taxon>Ecdysozoa</taxon>
        <taxon>Arthropoda</taxon>
        <taxon>Hexapoda</taxon>
        <taxon>Insecta</taxon>
        <taxon>Pterygota</taxon>
        <taxon>Neoptera</taxon>
        <taxon>Endopterygota</taxon>
        <taxon>Diptera</taxon>
        <taxon>Nematocera</taxon>
        <taxon>Culicoidea</taxon>
        <taxon>Culicidae</taxon>
        <taxon>Anophelinae</taxon>
        <taxon>Anopheles</taxon>
    </lineage>
</organism>
<dbReference type="Pfam" id="PF10405">
    <property type="entry name" value="BHD_3"/>
    <property type="match status" value="1"/>
</dbReference>
<evidence type="ECO:0000256" key="7">
    <source>
        <dbReference type="ARBA" id="ARBA00023242"/>
    </source>
</evidence>
<comment type="subcellular location">
    <subcellularLocation>
        <location evidence="1">Nucleus</location>
    </subcellularLocation>
</comment>
<evidence type="ECO:0000256" key="8">
    <source>
        <dbReference type="SAM" id="MobiDB-lite"/>
    </source>
</evidence>
<feature type="domain" description="Rad4 beta-hairpin" evidence="9">
    <location>
        <begin position="634"/>
        <end position="686"/>
    </location>
</feature>
<dbReference type="SUPFAM" id="SSF54001">
    <property type="entry name" value="Cysteine proteinases"/>
    <property type="match status" value="1"/>
</dbReference>
<sequence>MIKKDCKTPSLDDETVQQKMLASTEDCSLPEQGYSSDSSASSVEDHLVDPNTLDLDESFFSPTYQSQPMVDGCPVVGTIKKEVHDCELSAADSTASEASEEGDKMYQIFSQLTDFKKQVNEANACYESWEKRARELREPRIPSMDTFNVPLMLSQAEYSMNHNSEVIVEDTEWHSCEVPHDASNANDIKNIEIFVSNTSHKPGRIVDVSQSLKRIEQEKRKKQYLEVHKVHLLLLLAHGMQVNRLVNASVADFASELYDLVANSYISMTEKDSLSLVKAIVNCYRENVKLGTKRNCTRAIKIKKGIKKQIIAREASCRRMFNVMLLTVLRFLSVRSRLVMHLDVVPKSPPISKPPSKGKINEINRPSTGERYRDVPLTTTEILKRKPEIQKMFQVTQLDGADADSQGEELPTKKVRMECSTTKPRLWKLKSEPCPDLHNQQNRIEQNRAELSAPYLLESGQRTVRMVSSKHFPKKPPAKQRSAGGKMVCKVETNERKNISIEKPNLSKLIMHKAATIATDSSKRKHRVPQLDTWIECFLEPEQRWSVVEAKIGDVDCMERVIDLIQDPPVYVFAFEADGTVVDVSERYRWRNETLALKQRVDKKWLKKALNSHRPPKGDLGFLVEQLEFRQLKYRAPMPTTIAQFKNHPSYCLPRDLQKFQGIYPPDAPPLGYIHGEPVYARECVHTLHSREVWLRHAKVIRMLEQPYKIVKSKLRREQTNLELFGYWQTEDYIPPEPIDGIVPRNAYGNIEIFKDCMLPKGTVHLKQYGLSNICRKLGIDYAVAVVGFGVHAGGNHPVFDGIVICEEHRDRLLEAWETHQEESAQKKLEKKRQMVLNNWVKLVKGLLVRWKLKNKYNFDGM</sequence>
<keyword evidence="3" id="KW-0597">Phosphoprotein</keyword>
<dbReference type="InterPro" id="IPR036985">
    <property type="entry name" value="Transglutaminase-like_sf"/>
</dbReference>
<evidence type="ECO:0000256" key="4">
    <source>
        <dbReference type="ARBA" id="ARBA00022763"/>
    </source>
</evidence>
<dbReference type="VEuPathDB" id="VectorBase:AATE001515"/>
<dbReference type="EnsemblMetazoa" id="AATE001515-RA">
    <property type="protein sequence ID" value="AATE001515-PA.1"/>
    <property type="gene ID" value="AATE001515"/>
</dbReference>
<feature type="domain" description="Rad4 beta-hairpin" evidence="11">
    <location>
        <begin position="743"/>
        <end position="817"/>
    </location>
</feature>
<evidence type="ECO:0000256" key="1">
    <source>
        <dbReference type="ARBA" id="ARBA00004123"/>
    </source>
</evidence>
<dbReference type="InterPro" id="IPR004583">
    <property type="entry name" value="DNA_repair_Rad4"/>
</dbReference>
<feature type="region of interest" description="Disordered" evidence="8">
    <location>
        <begin position="350"/>
        <end position="371"/>
    </location>
</feature>
<dbReference type="GO" id="GO:0006289">
    <property type="term" value="P:nucleotide-excision repair"/>
    <property type="evidence" value="ECO:0007669"/>
    <property type="project" value="InterPro"/>
</dbReference>
<protein>
    <recommendedName>
        <fullName evidence="13">Rad4 beta-hairpin domain-containing protein</fullName>
    </recommendedName>
</protein>
<dbReference type="STRING" id="41427.A0A182ILP8"/>
<dbReference type="SMART" id="SM01030">
    <property type="entry name" value="BHD_1"/>
    <property type="match status" value="1"/>
</dbReference>
<evidence type="ECO:0000256" key="2">
    <source>
        <dbReference type="ARBA" id="ARBA00009525"/>
    </source>
</evidence>
<evidence type="ECO:0000256" key="6">
    <source>
        <dbReference type="ARBA" id="ARBA00023204"/>
    </source>
</evidence>
<dbReference type="Gene3D" id="3.30.70.2460">
    <property type="entry name" value="Rad4, beta-hairpin domain BHD3"/>
    <property type="match status" value="1"/>
</dbReference>
<dbReference type="Gene3D" id="3.90.260.10">
    <property type="entry name" value="Transglutaminase-like"/>
    <property type="match status" value="1"/>
</dbReference>
<dbReference type="GO" id="GO:0005737">
    <property type="term" value="C:cytoplasm"/>
    <property type="evidence" value="ECO:0007669"/>
    <property type="project" value="TreeGrafter"/>
</dbReference>
<keyword evidence="7" id="KW-0539">Nucleus</keyword>
<dbReference type="PANTHER" id="PTHR12135">
    <property type="entry name" value="DNA REPAIR PROTEIN XP-C / RAD4"/>
    <property type="match status" value="1"/>
</dbReference>
<evidence type="ECO:0000259" key="11">
    <source>
        <dbReference type="SMART" id="SM01032"/>
    </source>
</evidence>
<dbReference type="FunFam" id="3.30.70.2460:FF:000001">
    <property type="entry name" value="DNA repair protein Rad4 family"/>
    <property type="match status" value="1"/>
</dbReference>
<evidence type="ECO:0000259" key="9">
    <source>
        <dbReference type="SMART" id="SM01030"/>
    </source>
</evidence>
<dbReference type="SMART" id="SM01032">
    <property type="entry name" value="BHD_3"/>
    <property type="match status" value="1"/>
</dbReference>
<reference evidence="12" key="1">
    <citation type="submission" date="2022-08" db="UniProtKB">
        <authorList>
            <consortium name="EnsemblMetazoa"/>
        </authorList>
    </citation>
    <scope>IDENTIFICATION</scope>
    <source>
        <strain evidence="12">EBRO</strain>
    </source>
</reference>
<dbReference type="FunFam" id="2.20.20.110:FF:000001">
    <property type="entry name" value="DNA repair protein complementing XP-C cells"/>
    <property type="match status" value="1"/>
</dbReference>
<dbReference type="InterPro" id="IPR018327">
    <property type="entry name" value="BHD_2"/>
</dbReference>
<comment type="similarity">
    <text evidence="2">Belongs to the XPC family.</text>
</comment>
<keyword evidence="4" id="KW-0227">DNA damage</keyword>
<dbReference type="GO" id="GO:0000111">
    <property type="term" value="C:nucleotide-excision repair factor 2 complex"/>
    <property type="evidence" value="ECO:0007669"/>
    <property type="project" value="TreeGrafter"/>
</dbReference>
<dbReference type="InterPro" id="IPR018325">
    <property type="entry name" value="Rad4/PNGase_transGLS-fold"/>
</dbReference>
<dbReference type="InterPro" id="IPR038765">
    <property type="entry name" value="Papain-like_cys_pep_sf"/>
</dbReference>
<accession>A0A182ILP8</accession>
<dbReference type="Pfam" id="PF03835">
    <property type="entry name" value="Rad4"/>
    <property type="match status" value="1"/>
</dbReference>
<dbReference type="InterPro" id="IPR018326">
    <property type="entry name" value="Rad4_beta-hairpin_dom1"/>
</dbReference>
<dbReference type="SMART" id="SM01031">
    <property type="entry name" value="BHD_2"/>
    <property type="match status" value="1"/>
</dbReference>
<evidence type="ECO:0008006" key="13">
    <source>
        <dbReference type="Google" id="ProtNLM"/>
    </source>
</evidence>
<dbReference type="GO" id="GO:0003684">
    <property type="term" value="F:damaged DNA binding"/>
    <property type="evidence" value="ECO:0007669"/>
    <property type="project" value="InterPro"/>
</dbReference>
<dbReference type="InterPro" id="IPR042488">
    <property type="entry name" value="Rad4_BHD3_sf"/>
</dbReference>
<dbReference type="InterPro" id="IPR018328">
    <property type="entry name" value="Rad4_beta-hairpin_dom3"/>
</dbReference>
<name>A0A182ILP8_ANOAO</name>
<dbReference type="GO" id="GO:0003697">
    <property type="term" value="F:single-stranded DNA binding"/>
    <property type="evidence" value="ECO:0007669"/>
    <property type="project" value="TreeGrafter"/>
</dbReference>
<feature type="region of interest" description="Disordered" evidence="8">
    <location>
        <begin position="468"/>
        <end position="487"/>
    </location>
</feature>
<keyword evidence="5" id="KW-0238">DNA-binding</keyword>
<dbReference type="GO" id="GO:0071942">
    <property type="term" value="C:XPC complex"/>
    <property type="evidence" value="ECO:0007669"/>
    <property type="project" value="TreeGrafter"/>
</dbReference>
<evidence type="ECO:0000256" key="5">
    <source>
        <dbReference type="ARBA" id="ARBA00023125"/>
    </source>
</evidence>
<dbReference type="PANTHER" id="PTHR12135:SF0">
    <property type="entry name" value="DNA REPAIR PROTEIN COMPLEMENTING XP-C CELLS"/>
    <property type="match status" value="1"/>
</dbReference>
<feature type="domain" description="Rad4 beta-hairpin" evidence="10">
    <location>
        <begin position="688"/>
        <end position="736"/>
    </location>
</feature>
<dbReference type="AlphaFoldDB" id="A0A182ILP8"/>
<dbReference type="Pfam" id="PF10403">
    <property type="entry name" value="BHD_1"/>
    <property type="match status" value="1"/>
</dbReference>
<dbReference type="GO" id="GO:0006298">
    <property type="term" value="P:mismatch repair"/>
    <property type="evidence" value="ECO:0007669"/>
    <property type="project" value="TreeGrafter"/>
</dbReference>
<dbReference type="Gene3D" id="2.20.20.110">
    <property type="entry name" value="Rad4, beta-hairpin domain BHD1"/>
    <property type="match status" value="1"/>
</dbReference>
<proteinExistence type="inferred from homology"/>
<evidence type="ECO:0000259" key="10">
    <source>
        <dbReference type="SMART" id="SM01031"/>
    </source>
</evidence>
<feature type="region of interest" description="Disordered" evidence="8">
    <location>
        <begin position="1"/>
        <end position="45"/>
    </location>
</feature>
<keyword evidence="6" id="KW-0234">DNA repair</keyword>